<evidence type="ECO:0000313" key="1">
    <source>
        <dbReference type="EMBL" id="PSB50078.1"/>
    </source>
</evidence>
<dbReference type="AlphaFoldDB" id="A0A2T1FYK5"/>
<sequence>MILLWTLGETLWWWYLWSKSTRSVTTSQMPWQNAVIFLTGISNYTSEDLAPEQKYFLQELGDRIDVDLIIATPFPYDSSTAREFSRWQIWQYLGGRELPLWLISLYNFWQTVLVTILEKIYGNTIARCISNRLGTAASLDSNLWLICGSIGAGLALAAAPILREELQVNLIIIAYGGVFKASAGFDAVDRFYQLTGSQDNWAKLGKFIFPGRWFPTGAYARAIRENRAIEQSTGTHQHLEYLSDRQSLISNSTYRILTLNTITQLSIWQEKGVEI</sequence>
<proteinExistence type="predicted"/>
<protein>
    <submittedName>
        <fullName evidence="1">Uncharacterized protein</fullName>
    </submittedName>
</protein>
<gene>
    <name evidence="1" type="ORF">C7B77_23195</name>
</gene>
<reference evidence="1 2" key="1">
    <citation type="submission" date="2018-03" db="EMBL/GenBank/DDBJ databases">
        <title>The ancient ancestry and fast evolution of plastids.</title>
        <authorList>
            <person name="Moore K.R."/>
            <person name="Magnabosco C."/>
            <person name="Momper L."/>
            <person name="Gold D.A."/>
            <person name="Bosak T."/>
            <person name="Fournier G.P."/>
        </authorList>
    </citation>
    <scope>NUCLEOTIDE SEQUENCE [LARGE SCALE GENOMIC DNA]</scope>
    <source>
        <strain evidence="1 2">CCALA 037</strain>
    </source>
</reference>
<name>A0A2T1FYK5_9CYAN</name>
<evidence type="ECO:0000313" key="2">
    <source>
        <dbReference type="Proteomes" id="UP000238937"/>
    </source>
</evidence>
<accession>A0A2T1FYK5</accession>
<dbReference type="EMBL" id="PVWO01000414">
    <property type="protein sequence ID" value="PSB50078.1"/>
    <property type="molecule type" value="Genomic_DNA"/>
</dbReference>
<comment type="caution">
    <text evidence="1">The sequence shown here is derived from an EMBL/GenBank/DDBJ whole genome shotgun (WGS) entry which is preliminary data.</text>
</comment>
<organism evidence="1 2">
    <name type="scientific">Chamaesiphon polymorphus CCALA 037</name>
    <dbReference type="NCBI Taxonomy" id="2107692"/>
    <lineage>
        <taxon>Bacteria</taxon>
        <taxon>Bacillati</taxon>
        <taxon>Cyanobacteriota</taxon>
        <taxon>Cyanophyceae</taxon>
        <taxon>Gomontiellales</taxon>
        <taxon>Chamaesiphonaceae</taxon>
        <taxon>Chamaesiphon</taxon>
    </lineage>
</organism>
<keyword evidence="2" id="KW-1185">Reference proteome</keyword>
<dbReference type="Proteomes" id="UP000238937">
    <property type="component" value="Unassembled WGS sequence"/>
</dbReference>